<name>A0A2P2E0K5_9LEPT</name>
<sequence length="1210" mass="135615">MKNKILLFLICIQLGYSCKGNNTNFNDKNLFWDGLLNQGGLQLFSLFDAYPALKSGINKLEALEFNLRLNQSLERIRPQLPDILAGLGHVFNDDQNALKRTLSFLSNEIKYLREAKPSLYSSATATFDKIRKSEGNVLPNLIPLSNLSFQELLKTKTEESISSSIQRINENLKDEDTISFLRKTEIILGKLLKRNSQTKSGLTNVLSGLLQTKSSNLFTAIFDTLGGIGEGFSYKAGIGSGFKNSGTSLKELFLNLFEYFTPSGSKFDSIYSNSKYSSQLRFFLRDLLIHVRQFIVTPQTLIKDTNDPLLGRIAEAYHQLKFTKSLPKANDSFQKMLTLDIRGRNRTLDASSDNISLLEQLLLTVGISNDFGYYWSNDPFEPQITGPSGGVLTLGDSLFSLSSKLKSVGIVVRNASANVSSTTLSLNNADLAIQVGDSVFGIGISNGTTVSSVANSSVQLSNATTAMVNDQAITFKRNTSISNLGISAAIWNSAISGRVQKNGQVERINLNTPVLSRIENEGFSASTNDPIYTKTLPWILKSISSTIYGGQGPYFNKNRKNKNGEIETLDGRIYKDSSGNDLIYKQEWNTSRYKILVKNSENGEVRYVSLGGRDFPNTDTGNGTHYHISEISIPDSEREVNDDEEAFYKNFTWLMYKKRFVIVVPVALEALGSTVQDAVYIVIVSNGLKGLIDVKPFCNEFQCSEFDSGKWLKANYTIKNDIKAFGDLQNFSNIPGDSCFLVEVWGYGISPSADDVLGFVDDTTFQQVYRLILSKFNVPNEFYGPIPPAIAAGFPSLERLGFLSQNIVPPESTSSHWETRNHILPLVSSLAHALVQTSDSSSNKSSFPLLTNLVETLNRPFLFEAVDPTAAGDTEDTASPNRNVLIKQYRIRGNSGSFGMRSPNMPNFTLYYPNSELRSHLSFLIENQRKWNDGILNALSKGSFIESLFRSLYEWGNPELKTNRNLSIIGLQQIAFEAKLETESPTVSQFSIDRFSFEVENYVSSLILERGRNISHPNYSFIDDIETFFSTILNSKSSYSYTNSLRQATISLSEVELSSTEIFAMIDWVGLLFTSEEGNQRGFFITLLTAHVPELLDHLKGKSLPLIQILETLTANSSFLQFFYTRVQSDFSSNAIFEDWERFFMSSMIQQPSRDKNDLLYNISQTCNIFSQVLRAPQRPMQTDYWFVDQVNRQNELSIFDNLNFLFSKK</sequence>
<dbReference type="OrthoDB" id="339749at2"/>
<evidence type="ECO:0008006" key="3">
    <source>
        <dbReference type="Google" id="ProtNLM"/>
    </source>
</evidence>
<accession>A0A2P2E0K5</accession>
<gene>
    <name evidence="1" type="ORF">LPTSP4_19360</name>
</gene>
<organism evidence="1 2">
    <name type="scientific">Leptospira ryugenii</name>
    <dbReference type="NCBI Taxonomy" id="1917863"/>
    <lineage>
        <taxon>Bacteria</taxon>
        <taxon>Pseudomonadati</taxon>
        <taxon>Spirochaetota</taxon>
        <taxon>Spirochaetia</taxon>
        <taxon>Leptospirales</taxon>
        <taxon>Leptospiraceae</taxon>
        <taxon>Leptospira</taxon>
    </lineage>
</organism>
<keyword evidence="2" id="KW-1185">Reference proteome</keyword>
<dbReference type="PROSITE" id="PS51257">
    <property type="entry name" value="PROKAR_LIPOPROTEIN"/>
    <property type="match status" value="1"/>
</dbReference>
<dbReference type="RefSeq" id="WP_108976295.1">
    <property type="nucleotide sequence ID" value="NZ_BFBB01000004.1"/>
</dbReference>
<dbReference type="AlphaFoldDB" id="A0A2P2E0K5"/>
<dbReference type="EMBL" id="BFBB01000004">
    <property type="protein sequence ID" value="GBF50411.1"/>
    <property type="molecule type" value="Genomic_DNA"/>
</dbReference>
<evidence type="ECO:0000313" key="1">
    <source>
        <dbReference type="EMBL" id="GBF50411.1"/>
    </source>
</evidence>
<reference evidence="1 2" key="1">
    <citation type="submission" date="2018-02" db="EMBL/GenBank/DDBJ databases">
        <title>Novel Leptospira species isolated from soil and water in Japan.</title>
        <authorList>
            <person name="Nakao R."/>
            <person name="Masuzawa T."/>
        </authorList>
    </citation>
    <scope>NUCLEOTIDE SEQUENCE [LARGE SCALE GENOMIC DNA]</scope>
    <source>
        <strain evidence="1 2">YH101</strain>
    </source>
</reference>
<protein>
    <recommendedName>
        <fullName evidence="3">Lipoprotein</fullName>
    </recommendedName>
</protein>
<proteinExistence type="predicted"/>
<dbReference type="Proteomes" id="UP000245133">
    <property type="component" value="Unassembled WGS sequence"/>
</dbReference>
<comment type="caution">
    <text evidence="1">The sequence shown here is derived from an EMBL/GenBank/DDBJ whole genome shotgun (WGS) entry which is preliminary data.</text>
</comment>
<evidence type="ECO:0000313" key="2">
    <source>
        <dbReference type="Proteomes" id="UP000245133"/>
    </source>
</evidence>